<sequence length="419" mass="46686">MSAFTQKLATREVRYDGGQAREIRLLTPHVESTRTTLNVSARSNIVSALLRVPFSKVQNAEGVETLILINCIAVIFPNFIANAYKGISATGVQDKFVPMYINTKDAEMLSDFTVTEAHNSSIVRYGMQFTNDKGGMNLVIPVLRKKMELADRRFTNEAELGVVAGIIAQLMAWPLAIDDCKAKMMNRIKAAERTVRTDIFPPQDDTLLKDLYDAIEVHEIHKKLAVGLRMYPQASATTRKYLVNAFWHPEGQASLLMTPYMTQLKNFMSGQAEIMNTVLMSYPWIGKMHPSLKTQQSSFEAAYKAAEANEGWYARYIEPAGTGYYMFAQYKSLAGLCIKILKESVTTLAQLVGPPHEENQYRAFVYNIKRLNLNRPLVALSADGSYGPQFTEEGVEGFDIATVDENKGTTAPGFSNAAL</sequence>
<evidence type="ECO:0000313" key="1">
    <source>
        <dbReference type="EMBL" id="WMI40107.1"/>
    </source>
</evidence>
<name>A0AA51BSD1_9MONO</name>
<organism evidence="1">
    <name type="scientific">Rhizoctonia cerealis phyllomonavirus</name>
    <dbReference type="NCBI Taxonomy" id="3068671"/>
    <lineage>
        <taxon>Viruses</taxon>
        <taxon>Riboviria</taxon>
        <taxon>Orthornavirae</taxon>
        <taxon>Negarnaviricota</taxon>
        <taxon>Haploviricotina</taxon>
        <taxon>Monjiviricetes</taxon>
        <taxon>Mononegavirales</taxon>
        <taxon>Mymonaviridae</taxon>
        <taxon>Phyllomonavirus</taxon>
    </lineage>
</organism>
<dbReference type="EMBL" id="OQ999702">
    <property type="protein sequence ID" value="WMI40107.1"/>
    <property type="molecule type" value="Viral_cRNA"/>
</dbReference>
<protein>
    <submittedName>
        <fullName evidence="1">Uncharacterized protein</fullName>
    </submittedName>
</protein>
<accession>A0AA51BSD1</accession>
<proteinExistence type="predicted"/>
<reference evidence="1" key="2">
    <citation type="submission" date="2023-05" db="EMBL/GenBank/DDBJ databases">
        <authorList>
            <person name="Li W."/>
        </authorList>
    </citation>
    <scope>NUCLEOTIDE SEQUENCE</scope>
    <source>
        <strain evidence="1">RcPhV-0928-1</strain>
    </source>
</reference>
<reference evidence="1" key="1">
    <citation type="journal article" date="2023" name="Microbiol. Spectr.">
        <title>Extreme Diversity of Mycoviruses Present in Single Strains of Rhizoctonia cerealis, the Pathogen of Wheat Sharp Eyespot.</title>
        <authorList>
            <person name="Li W."/>
            <person name="Sun H."/>
            <person name="Cao S."/>
            <person name="Zhang A."/>
            <person name="Zhang H."/>
            <person name="Shu Y."/>
            <person name="Chen H."/>
        </authorList>
    </citation>
    <scope>NUCLEOTIDE SEQUENCE</scope>
    <source>
        <strain evidence="1">RcPhV-0928-1</strain>
    </source>
</reference>